<dbReference type="Gene3D" id="3.40.50.720">
    <property type="entry name" value="NAD(P)-binding Rossmann-like Domain"/>
    <property type="match status" value="1"/>
</dbReference>
<protein>
    <recommendedName>
        <fullName evidence="12">NADH:flavin oxidoreductase/NADH oxidase N-terminal domain-containing protein</fullName>
    </recommendedName>
</protein>
<dbReference type="Gene3D" id="3.20.20.70">
    <property type="entry name" value="Aldolase class I"/>
    <property type="match status" value="1"/>
</dbReference>
<evidence type="ECO:0000259" key="9">
    <source>
        <dbReference type="Pfam" id="PF00724"/>
    </source>
</evidence>
<evidence type="ECO:0000256" key="1">
    <source>
        <dbReference type="ARBA" id="ARBA00001917"/>
    </source>
</evidence>
<dbReference type="PRINTS" id="PR00411">
    <property type="entry name" value="PNDRDTASEI"/>
</dbReference>
<dbReference type="PANTHER" id="PTHR42917:SF2">
    <property type="entry name" value="2,4-DIENOYL-COA REDUCTASE [(2E)-ENOYL-COA-PRODUCING]"/>
    <property type="match status" value="1"/>
</dbReference>
<dbReference type="GO" id="GO:0016491">
    <property type="term" value="F:oxidoreductase activity"/>
    <property type="evidence" value="ECO:0007669"/>
    <property type="project" value="UniProtKB-KW"/>
</dbReference>
<dbReference type="GO" id="GO:0010181">
    <property type="term" value="F:FMN binding"/>
    <property type="evidence" value="ECO:0007669"/>
    <property type="project" value="InterPro"/>
</dbReference>
<dbReference type="Pfam" id="PF07992">
    <property type="entry name" value="Pyr_redox_2"/>
    <property type="match status" value="1"/>
</dbReference>
<feature type="non-terminal residue" evidence="11">
    <location>
        <position position="238"/>
    </location>
</feature>
<keyword evidence="6" id="KW-0560">Oxidoreductase</keyword>
<feature type="domain" description="FAD/NAD(P)-binding" evidence="10">
    <location>
        <begin position="141"/>
        <end position="238"/>
    </location>
</feature>
<name>A0A383D0J6_9ZZZZ</name>
<comment type="cofactor">
    <cofactor evidence="1">
        <name>FMN</name>
        <dbReference type="ChEBI" id="CHEBI:58210"/>
    </cofactor>
</comment>
<accession>A0A383D0J6</accession>
<dbReference type="EMBL" id="UINC01213252">
    <property type="protein sequence ID" value="SVE37941.1"/>
    <property type="molecule type" value="Genomic_DNA"/>
</dbReference>
<keyword evidence="5" id="KW-0479">Metal-binding</keyword>
<dbReference type="SUPFAM" id="SSF51395">
    <property type="entry name" value="FMN-linked oxidoreductases"/>
    <property type="match status" value="1"/>
</dbReference>
<evidence type="ECO:0000256" key="4">
    <source>
        <dbReference type="ARBA" id="ARBA00022643"/>
    </source>
</evidence>
<evidence type="ECO:0000256" key="7">
    <source>
        <dbReference type="ARBA" id="ARBA00023004"/>
    </source>
</evidence>
<dbReference type="InterPro" id="IPR013785">
    <property type="entry name" value="Aldolase_TIM"/>
</dbReference>
<proteinExistence type="predicted"/>
<comment type="cofactor">
    <cofactor evidence="2">
        <name>[4Fe-4S] cluster</name>
        <dbReference type="ChEBI" id="CHEBI:49883"/>
    </cofactor>
</comment>
<dbReference type="Pfam" id="PF00724">
    <property type="entry name" value="Oxidored_FMN"/>
    <property type="match status" value="1"/>
</dbReference>
<keyword evidence="8" id="KW-0411">Iron-sulfur</keyword>
<evidence type="ECO:0000256" key="2">
    <source>
        <dbReference type="ARBA" id="ARBA00001966"/>
    </source>
</evidence>
<sequence>DIEKGADIDYVDVSAGVHHSFIHTPMEFEGGWERGYARQIREVSNKPVLAVGRITTPDLAESLLEAGDADAICLARQLFTDPYWAKKAEEGHADDIRTCVAANFCWKSVSRGARIQCVYNPTIGREGAWGEGTLIKTKTPKKVLVIGGGPAGLEYARVAAARGHTVTVVEGKSELGGHVRLQSLLPSRKEFGEIARWLSDQATKNGAELRTDLPVSETGLGTLLAAEQPDHVVVATGS</sequence>
<feature type="non-terminal residue" evidence="11">
    <location>
        <position position="1"/>
    </location>
</feature>
<keyword evidence="4" id="KW-0288">FMN</keyword>
<evidence type="ECO:0000256" key="5">
    <source>
        <dbReference type="ARBA" id="ARBA00022723"/>
    </source>
</evidence>
<evidence type="ECO:0000259" key="10">
    <source>
        <dbReference type="Pfam" id="PF07992"/>
    </source>
</evidence>
<keyword evidence="7" id="KW-0408">Iron</keyword>
<dbReference type="SUPFAM" id="SSF51971">
    <property type="entry name" value="Nucleotide-binding domain"/>
    <property type="match status" value="1"/>
</dbReference>
<dbReference type="PANTHER" id="PTHR42917">
    <property type="entry name" value="2,4-DIENOYL-COA REDUCTASE"/>
    <property type="match status" value="1"/>
</dbReference>
<evidence type="ECO:0000313" key="11">
    <source>
        <dbReference type="EMBL" id="SVE37941.1"/>
    </source>
</evidence>
<dbReference type="GO" id="GO:0046872">
    <property type="term" value="F:metal ion binding"/>
    <property type="evidence" value="ECO:0007669"/>
    <property type="project" value="UniProtKB-KW"/>
</dbReference>
<gene>
    <name evidence="11" type="ORF">METZ01_LOCUS490795</name>
</gene>
<dbReference type="AlphaFoldDB" id="A0A383D0J6"/>
<keyword evidence="3" id="KW-0285">Flavoprotein</keyword>
<evidence type="ECO:0008006" key="12">
    <source>
        <dbReference type="Google" id="ProtNLM"/>
    </source>
</evidence>
<dbReference type="InterPro" id="IPR001155">
    <property type="entry name" value="OxRdtase_FMN_N"/>
</dbReference>
<evidence type="ECO:0000256" key="6">
    <source>
        <dbReference type="ARBA" id="ARBA00023002"/>
    </source>
</evidence>
<reference evidence="11" key="1">
    <citation type="submission" date="2018-05" db="EMBL/GenBank/DDBJ databases">
        <authorList>
            <person name="Lanie J.A."/>
            <person name="Ng W.-L."/>
            <person name="Kazmierczak K.M."/>
            <person name="Andrzejewski T.M."/>
            <person name="Davidsen T.M."/>
            <person name="Wayne K.J."/>
            <person name="Tettelin H."/>
            <person name="Glass J.I."/>
            <person name="Rusch D."/>
            <person name="Podicherti R."/>
            <person name="Tsui H.-C.T."/>
            <person name="Winkler M.E."/>
        </authorList>
    </citation>
    <scope>NUCLEOTIDE SEQUENCE</scope>
</reference>
<organism evidence="11">
    <name type="scientific">marine metagenome</name>
    <dbReference type="NCBI Taxonomy" id="408172"/>
    <lineage>
        <taxon>unclassified sequences</taxon>
        <taxon>metagenomes</taxon>
        <taxon>ecological metagenomes</taxon>
    </lineage>
</organism>
<dbReference type="GO" id="GO:0051536">
    <property type="term" value="F:iron-sulfur cluster binding"/>
    <property type="evidence" value="ECO:0007669"/>
    <property type="project" value="UniProtKB-KW"/>
</dbReference>
<dbReference type="PRINTS" id="PR00368">
    <property type="entry name" value="FADPNR"/>
</dbReference>
<evidence type="ECO:0000256" key="3">
    <source>
        <dbReference type="ARBA" id="ARBA00022630"/>
    </source>
</evidence>
<feature type="domain" description="NADH:flavin oxidoreductase/NADH oxidase N-terminal" evidence="9">
    <location>
        <begin position="9"/>
        <end position="94"/>
    </location>
</feature>
<evidence type="ECO:0000256" key="8">
    <source>
        <dbReference type="ARBA" id="ARBA00023014"/>
    </source>
</evidence>
<dbReference type="InterPro" id="IPR051793">
    <property type="entry name" value="NADH:flavin_oxidoreductase"/>
</dbReference>
<dbReference type="InterPro" id="IPR023753">
    <property type="entry name" value="FAD/NAD-binding_dom"/>
</dbReference>